<dbReference type="KEGG" id="vhl:BME96_06590"/>
<evidence type="ECO:0000313" key="2">
    <source>
        <dbReference type="EMBL" id="APC47857.1"/>
    </source>
</evidence>
<evidence type="ECO:0000256" key="1">
    <source>
        <dbReference type="SAM" id="Phobius"/>
    </source>
</evidence>
<dbReference type="GeneID" id="71514048"/>
<keyword evidence="1" id="KW-0812">Transmembrane</keyword>
<evidence type="ECO:0000313" key="3">
    <source>
        <dbReference type="Proteomes" id="UP000182945"/>
    </source>
</evidence>
<feature type="transmembrane region" description="Helical" evidence="1">
    <location>
        <begin position="55"/>
        <end position="76"/>
    </location>
</feature>
<name>A0AAC9NJT7_VIRHA</name>
<dbReference type="RefSeq" id="WP_060681991.1">
    <property type="nucleotide sequence ID" value="NZ_CP017962.1"/>
</dbReference>
<proteinExistence type="predicted"/>
<gene>
    <name evidence="2" type="ORF">BME96_06590</name>
</gene>
<reference evidence="2 3" key="1">
    <citation type="submission" date="2016-11" db="EMBL/GenBank/DDBJ databases">
        <title>Complete genome sequencing of Virgibacillus halodenitrificans PDB-F2.</title>
        <authorList>
            <person name="Sun Z."/>
            <person name="Zhou Y."/>
            <person name="Li H."/>
        </authorList>
    </citation>
    <scope>NUCLEOTIDE SEQUENCE [LARGE SCALE GENOMIC DNA]</scope>
    <source>
        <strain evidence="2 3">PDB-F2</strain>
    </source>
</reference>
<sequence>MLTISRLVLSIIVVIMAAYGLITGNLESLPIIMALLGIQLCLTGIELLQKNKKSFLGYADIIIALFLFFVAIQGVMYS</sequence>
<organism evidence="2 3">
    <name type="scientific">Virgibacillus halodenitrificans</name>
    <name type="common">Bacillus halodenitrificans</name>
    <dbReference type="NCBI Taxonomy" id="1482"/>
    <lineage>
        <taxon>Bacteria</taxon>
        <taxon>Bacillati</taxon>
        <taxon>Bacillota</taxon>
        <taxon>Bacilli</taxon>
        <taxon>Bacillales</taxon>
        <taxon>Bacillaceae</taxon>
        <taxon>Virgibacillus</taxon>
    </lineage>
</organism>
<dbReference type="AlphaFoldDB" id="A0AAC9NJT7"/>
<evidence type="ECO:0008006" key="4">
    <source>
        <dbReference type="Google" id="ProtNLM"/>
    </source>
</evidence>
<feature type="transmembrane region" description="Helical" evidence="1">
    <location>
        <begin position="29"/>
        <end position="48"/>
    </location>
</feature>
<protein>
    <recommendedName>
        <fullName evidence="4">DUF3953 domain-containing protein</fullName>
    </recommendedName>
</protein>
<dbReference type="Proteomes" id="UP000182945">
    <property type="component" value="Chromosome"/>
</dbReference>
<dbReference type="EMBL" id="CP017962">
    <property type="protein sequence ID" value="APC47857.1"/>
    <property type="molecule type" value="Genomic_DNA"/>
</dbReference>
<keyword evidence="1" id="KW-1133">Transmembrane helix</keyword>
<keyword evidence="1" id="KW-0472">Membrane</keyword>
<accession>A0AAC9NJT7</accession>
<feature type="transmembrane region" description="Helical" evidence="1">
    <location>
        <begin position="7"/>
        <end position="23"/>
    </location>
</feature>